<gene>
    <name evidence="2" type="ORF">FOF52_01310</name>
</gene>
<dbReference type="Proteomes" id="UP000832041">
    <property type="component" value="Chromosome"/>
</dbReference>
<evidence type="ECO:0000313" key="3">
    <source>
        <dbReference type="Proteomes" id="UP000832041"/>
    </source>
</evidence>
<keyword evidence="1" id="KW-0812">Transmembrane</keyword>
<feature type="transmembrane region" description="Helical" evidence="1">
    <location>
        <begin position="32"/>
        <end position="53"/>
    </location>
</feature>
<dbReference type="EMBL" id="CP051627">
    <property type="protein sequence ID" value="UPT19771.1"/>
    <property type="molecule type" value="Genomic_DNA"/>
</dbReference>
<reference evidence="2 3" key="1">
    <citation type="submission" date="2020-04" db="EMBL/GenBank/DDBJ databases">
        <title>Thermobifida alba genome sequencing and assembly.</title>
        <authorList>
            <person name="Luzics S."/>
            <person name="Horvath B."/>
            <person name="Nagy I."/>
            <person name="Toth A."/>
            <person name="Nagy I."/>
            <person name="Kukolya J."/>
        </authorList>
    </citation>
    <scope>NUCLEOTIDE SEQUENCE [LARGE SCALE GENOMIC DNA]</scope>
    <source>
        <strain evidence="2 3">DSM 43795</strain>
    </source>
</reference>
<accession>A0ABY4KWH3</accession>
<evidence type="ECO:0008006" key="4">
    <source>
        <dbReference type="Google" id="ProtNLM"/>
    </source>
</evidence>
<keyword evidence="1" id="KW-0472">Membrane</keyword>
<keyword evidence="3" id="KW-1185">Reference proteome</keyword>
<proteinExistence type="predicted"/>
<organism evidence="2 3">
    <name type="scientific">Thermobifida alba</name>
    <name type="common">Thermomonospora alba</name>
    <dbReference type="NCBI Taxonomy" id="53522"/>
    <lineage>
        <taxon>Bacteria</taxon>
        <taxon>Bacillati</taxon>
        <taxon>Actinomycetota</taxon>
        <taxon>Actinomycetes</taxon>
        <taxon>Streptosporangiales</taxon>
        <taxon>Nocardiopsidaceae</taxon>
        <taxon>Thermobifida</taxon>
    </lineage>
</organism>
<keyword evidence="1" id="KW-1133">Transmembrane helix</keyword>
<feature type="transmembrane region" description="Helical" evidence="1">
    <location>
        <begin position="94"/>
        <end position="115"/>
    </location>
</feature>
<feature type="transmembrane region" description="Helical" evidence="1">
    <location>
        <begin position="59"/>
        <end position="82"/>
    </location>
</feature>
<feature type="transmembrane region" description="Helical" evidence="1">
    <location>
        <begin position="121"/>
        <end position="141"/>
    </location>
</feature>
<protein>
    <recommendedName>
        <fullName evidence="4">Integral membrane protein</fullName>
    </recommendedName>
</protein>
<dbReference type="RefSeq" id="WP_248592000.1">
    <property type="nucleotide sequence ID" value="NZ_BAABEB010000010.1"/>
</dbReference>
<evidence type="ECO:0000313" key="2">
    <source>
        <dbReference type="EMBL" id="UPT19771.1"/>
    </source>
</evidence>
<sequence length="159" mass="16555">MDNRASAEQTARDALAEAAAVDRRMRARTRGYGVFVLALALFFPAVLLVLGFVPLDPVVLAVGSAVVGLSVGVGSAVVGARLTTTPRGFHRRYLTAFLTSAGLYTVAVLVGATLLADSAAWWIGSAVLTAVPLAVLGWQILRDARRPAPGQESGAARRA</sequence>
<evidence type="ECO:0000256" key="1">
    <source>
        <dbReference type="SAM" id="Phobius"/>
    </source>
</evidence>
<name>A0ABY4KWH3_THEAE</name>